<comment type="caution">
    <text evidence="1">The sequence shown here is derived from an EMBL/GenBank/DDBJ whole genome shotgun (WGS) entry which is preliminary data.</text>
</comment>
<gene>
    <name evidence="1" type="primary">gb26404</name>
    <name evidence="1" type="ORF">PR202_gb26404</name>
</gene>
<dbReference type="PANTHER" id="PTHR33103:SF101">
    <property type="match status" value="1"/>
</dbReference>
<proteinExistence type="predicted"/>
<evidence type="ECO:0000313" key="1">
    <source>
        <dbReference type="EMBL" id="GJN37448.1"/>
    </source>
</evidence>
<dbReference type="AlphaFoldDB" id="A0AAV5FRR7"/>
<protein>
    <submittedName>
        <fullName evidence="1">Uncharacterized protein</fullName>
    </submittedName>
</protein>
<dbReference type="Proteomes" id="UP001054889">
    <property type="component" value="Unassembled WGS sequence"/>
</dbReference>
<keyword evidence="2" id="KW-1185">Reference proteome</keyword>
<sequence length="184" mass="20263">MFTMKLHIDTTAQRVAFAESTKDAVDYLVSLLESPAVSFLGLDIWDSCVDNIYDSAEDLEDAAAAACPGAGEKKLLLPVQLQRPARLRRVRDRDERRHVPVLRLPDGYGSVQWHAGCRSTTLTRMRTLFLRDISAAAVEEKTVQLGHKECMAIAEAALRSRTVLTDVFLGNNKAPQSSPPPSDA</sequence>
<dbReference type="EMBL" id="BQKI01000095">
    <property type="protein sequence ID" value="GJN37448.1"/>
    <property type="molecule type" value="Genomic_DNA"/>
</dbReference>
<reference evidence="1" key="2">
    <citation type="submission" date="2021-12" db="EMBL/GenBank/DDBJ databases">
        <title>Resequencing data analysis of finger millet.</title>
        <authorList>
            <person name="Hatakeyama M."/>
            <person name="Aluri S."/>
            <person name="Balachadran M.T."/>
            <person name="Sivarajan S.R."/>
            <person name="Poveda L."/>
            <person name="Shimizu-Inatsugi R."/>
            <person name="Schlapbach R."/>
            <person name="Sreeman S.M."/>
            <person name="Shimizu K.K."/>
        </authorList>
    </citation>
    <scope>NUCLEOTIDE SEQUENCE</scope>
</reference>
<dbReference type="InterPro" id="IPR007750">
    <property type="entry name" value="DUF674"/>
</dbReference>
<evidence type="ECO:0000313" key="2">
    <source>
        <dbReference type="Proteomes" id="UP001054889"/>
    </source>
</evidence>
<reference evidence="1" key="1">
    <citation type="journal article" date="2018" name="DNA Res.">
        <title>Multiple hybrid de novo genome assembly of finger millet, an orphan allotetraploid crop.</title>
        <authorList>
            <person name="Hatakeyama M."/>
            <person name="Aluri S."/>
            <person name="Balachadran M.T."/>
            <person name="Sivarajan S.R."/>
            <person name="Patrignani A."/>
            <person name="Gruter S."/>
            <person name="Poveda L."/>
            <person name="Shimizu-Inatsugi R."/>
            <person name="Baeten J."/>
            <person name="Francoijs K.J."/>
            <person name="Nataraja K.N."/>
            <person name="Reddy Y.A.N."/>
            <person name="Phadnis S."/>
            <person name="Ravikumar R.L."/>
            <person name="Schlapbach R."/>
            <person name="Sreeman S.M."/>
            <person name="Shimizu K.K."/>
        </authorList>
    </citation>
    <scope>NUCLEOTIDE SEQUENCE</scope>
</reference>
<name>A0AAV5FRR7_ELECO</name>
<dbReference type="PANTHER" id="PTHR33103">
    <property type="entry name" value="OS01G0153900 PROTEIN"/>
    <property type="match status" value="1"/>
</dbReference>
<accession>A0AAV5FRR7</accession>
<organism evidence="1 2">
    <name type="scientific">Eleusine coracana subsp. coracana</name>
    <dbReference type="NCBI Taxonomy" id="191504"/>
    <lineage>
        <taxon>Eukaryota</taxon>
        <taxon>Viridiplantae</taxon>
        <taxon>Streptophyta</taxon>
        <taxon>Embryophyta</taxon>
        <taxon>Tracheophyta</taxon>
        <taxon>Spermatophyta</taxon>
        <taxon>Magnoliopsida</taxon>
        <taxon>Liliopsida</taxon>
        <taxon>Poales</taxon>
        <taxon>Poaceae</taxon>
        <taxon>PACMAD clade</taxon>
        <taxon>Chloridoideae</taxon>
        <taxon>Cynodonteae</taxon>
        <taxon>Eleusininae</taxon>
        <taxon>Eleusine</taxon>
    </lineage>
</organism>